<protein>
    <submittedName>
        <fullName evidence="2">Uncharacterized protein</fullName>
    </submittedName>
</protein>
<dbReference type="InterPro" id="IPR018834">
    <property type="entry name" value="DNA/RNA-bd_Est1-type"/>
</dbReference>
<organism evidence="2 3">
    <name type="scientific">Volvox reticuliferus</name>
    <dbReference type="NCBI Taxonomy" id="1737510"/>
    <lineage>
        <taxon>Eukaryota</taxon>
        <taxon>Viridiplantae</taxon>
        <taxon>Chlorophyta</taxon>
        <taxon>core chlorophytes</taxon>
        <taxon>Chlorophyceae</taxon>
        <taxon>CS clade</taxon>
        <taxon>Chlamydomonadales</taxon>
        <taxon>Volvocaceae</taxon>
        <taxon>Volvox</taxon>
    </lineage>
</organism>
<dbReference type="InterPro" id="IPR045153">
    <property type="entry name" value="Est1/Ebs1-like"/>
</dbReference>
<feature type="region of interest" description="Disordered" evidence="1">
    <location>
        <begin position="994"/>
        <end position="1044"/>
    </location>
</feature>
<evidence type="ECO:0000313" key="2">
    <source>
        <dbReference type="EMBL" id="GIL74673.1"/>
    </source>
</evidence>
<feature type="region of interest" description="Disordered" evidence="1">
    <location>
        <begin position="1087"/>
        <end position="1127"/>
    </location>
</feature>
<feature type="region of interest" description="Disordered" evidence="1">
    <location>
        <begin position="1142"/>
        <end position="1168"/>
    </location>
</feature>
<dbReference type="GO" id="GO:0042162">
    <property type="term" value="F:telomeric DNA binding"/>
    <property type="evidence" value="ECO:0007669"/>
    <property type="project" value="TreeGrafter"/>
</dbReference>
<keyword evidence="3" id="KW-1185">Reference proteome</keyword>
<feature type="region of interest" description="Disordered" evidence="1">
    <location>
        <begin position="1684"/>
        <end position="1724"/>
    </location>
</feature>
<feature type="region of interest" description="Disordered" evidence="1">
    <location>
        <begin position="1"/>
        <end position="55"/>
    </location>
</feature>
<dbReference type="Gene3D" id="1.25.40.10">
    <property type="entry name" value="Tetratricopeptide repeat domain"/>
    <property type="match status" value="1"/>
</dbReference>
<evidence type="ECO:0000313" key="3">
    <source>
        <dbReference type="Proteomes" id="UP000747110"/>
    </source>
</evidence>
<sequence>MLSSSSGTMLYEISSPKEGRHNGFPSNPPPLTPYRGLPAPRTGGSAGTLAGAATSGATSPQTAAAMAMSAAAIGGSTAVSGAGRHHPPLAPPLWDQALELEKRLRAEMRKKSFWDPDVRRLRATLQGTYEALMFGHYDFAYANEVEPNLWKAVFYKPIEEFRSRIRALETLVRGTAGSATSAVSMSNGAGGGASTPAAALLCTPEEARAQLGRTTAAYMRFLDEALAFYRKMVWKLQWVHGNVGAVVDLDAALQMEIQDCVPRATCPRTLEARQSVHRCLIYLGDLCRYQSMALKDRAASARPLWERARSYYRQAARVLPASGNPYNQMAVMSYYTNDELRAVYYYFRSLAVSMPFATARENLLMLFEKNRNRYDNIASSHATAALQGGHEADVRTAAGHVADVSVRFVRLHGMLFDKINLHQFPEVLAAAMRDLEAMLDHPGCRAILQKAPDADQLLFHLAIMNIFSVHSVAAGGSAASGEGVGGTSYAAAAKRAELMCHSLTVAMRFAAVVTSVAASMAGIAAAGGGVGDVETGFGAASAACHVMLAWIVSNPDVLSPKPAGTTAGSGSGSGLGSTEVSPEVVAEVTARCAFLTAAARLAMHLSDLTRRRAHDQDWQDPAVRHRSLPEDSELAGFGPLAPVVSVAAAWPAPSESPGGVAVFGVRVARMLQALRHLDDALGPGLLLVATAAAPSACISPRVPHSSMTSASPWHAPAASVAVPPPGSALAQELSRAVRGFRNAVVRATAIHAGQQANLHGGGNGSVSTAAAAGGNQAYTLANTDGQMNVDHGLARGNDPAAAAPSGLTGGNSGNGGHQQLQQQRLLNGGIVHERQQQQSRRISHSEMHVTDAMLNNIRESENGDRTMTDAACPTALLVVAPQQTPSGLAQPLSPSPQMRFGGAVSETVPHQPQFIPRGTEPACANRPQRHTDNGESLALASATVGDSTTLAVGGGSDYGKAGADDDAVEDEIVYQPPRLPRPTSMGNGLQYLPQQRASGGGNGGMGQLHDGKSVLSKQPSGSSAAPISQLVSREASRDGLTLQPRSPSILELNVSPVGVAAGAPAAMPSSPQGIILNVGNTCMIEDASGSGRPSSSDKICPGSAHGGTLPSSPKHQLVQQPQPPQPQALPFLQLQANHHRLQQQNPGRGDFSPSMGSGGGGRSSATGMAPAPVATVLAGPNEKLQQPVPAPFADELLTMGTVGMHQNLLHGGGLDDGGSTSDALISTLLPAGRHGFSGATSVPAAPSGGQTVVGIHAPAASPSGTMALSASAAVVTAAASATHPDSPQVLQLDKLPQAQQLLHGPDASVLPITAVATVSAAFAGLPASLQQRAQKTQHEQQPQLHNQTGASGLLLLTGASQVQRPSAAGAAASLGLGQGPGPGHGHATPLALPLGNFQQAKGIALYNNSGTSSCAAAAFPGLPVPLTVPRLTGGTTVSSGGATAGPTARGQLGWPTSSVVAANGISNGLDMSSYFTVATGNYQAAAIAEATAEATAVAMADELLQAMDEDEYGPNGRSAGGATGVAMFGGGGSSRLYGGGGEDFLDIDRFSPAMAAAAAMGAPGSAAPVTREHSTNSDAIFITAASGGSASAGAGTATGMFACQSSGSGSGGGFLAGVLASTVTAPAGGYRASGDGAGASVMDMGLGLGLGNIEGFGARGVQPTGAPERAGNYYQVLRRSGGGQNVSAGGALPPPQLGNQAQGPSWQLQQTMGPTATSSGHGGVGNGGVFGEDLSCLSYLAAQLQRPNVQMQGQGKGLTWQGQGCHLPGPAGAQG</sequence>
<dbReference type="InterPro" id="IPR019458">
    <property type="entry name" value="Est1-like_N"/>
</dbReference>
<proteinExistence type="predicted"/>
<name>A0A8J4D684_9CHLO</name>
<gene>
    <name evidence="2" type="ORF">Vretifemale_4598</name>
</gene>
<evidence type="ECO:0000256" key="1">
    <source>
        <dbReference type="SAM" id="MobiDB-lite"/>
    </source>
</evidence>
<dbReference type="GO" id="GO:0005697">
    <property type="term" value="C:telomerase holoenzyme complex"/>
    <property type="evidence" value="ECO:0007669"/>
    <property type="project" value="TreeGrafter"/>
</dbReference>
<dbReference type="Pfam" id="PF10373">
    <property type="entry name" value="EST1_DNA_bind"/>
    <property type="match status" value="1"/>
</dbReference>
<dbReference type="Proteomes" id="UP000747110">
    <property type="component" value="Unassembled WGS sequence"/>
</dbReference>
<dbReference type="InterPro" id="IPR011990">
    <property type="entry name" value="TPR-like_helical_dom_sf"/>
</dbReference>
<feature type="compositionally biased region" description="Gly residues" evidence="1">
    <location>
        <begin position="807"/>
        <end position="816"/>
    </location>
</feature>
<reference evidence="2" key="1">
    <citation type="journal article" date="2021" name="Proc. Natl. Acad. Sci. U.S.A.">
        <title>Three genomes in the algal genus Volvox reveal the fate of a haploid sex-determining region after a transition to homothallism.</title>
        <authorList>
            <person name="Yamamoto K."/>
            <person name="Hamaji T."/>
            <person name="Kawai-Toyooka H."/>
            <person name="Matsuzaki R."/>
            <person name="Takahashi F."/>
            <person name="Nishimura Y."/>
            <person name="Kawachi M."/>
            <person name="Noguchi H."/>
            <person name="Minakuchi Y."/>
            <person name="Umen J.G."/>
            <person name="Toyoda A."/>
            <person name="Nozaki H."/>
        </authorList>
    </citation>
    <scope>NUCLEOTIDE SEQUENCE</scope>
    <source>
        <strain evidence="2">NIES-3786</strain>
    </source>
</reference>
<dbReference type="GO" id="GO:0070034">
    <property type="term" value="F:telomerase RNA binding"/>
    <property type="evidence" value="ECO:0007669"/>
    <property type="project" value="TreeGrafter"/>
</dbReference>
<feature type="compositionally biased region" description="Polar residues" evidence="1">
    <location>
        <begin position="1697"/>
        <end position="1719"/>
    </location>
</feature>
<dbReference type="PANTHER" id="PTHR15696">
    <property type="entry name" value="SMG-7 SUPPRESSOR WITH MORPHOLOGICAL EFFECT ON GENITALIA PROTEIN 7"/>
    <property type="match status" value="1"/>
</dbReference>
<dbReference type="PANTHER" id="PTHR15696:SF0">
    <property type="entry name" value="TELOMERASE-BINDING PROTEIN EST1A"/>
    <property type="match status" value="1"/>
</dbReference>
<dbReference type="OrthoDB" id="69928at2759"/>
<feature type="region of interest" description="Disordered" evidence="1">
    <location>
        <begin position="1754"/>
        <end position="1775"/>
    </location>
</feature>
<dbReference type="SUPFAM" id="SSF48452">
    <property type="entry name" value="TPR-like"/>
    <property type="match status" value="1"/>
</dbReference>
<dbReference type="GO" id="GO:0000184">
    <property type="term" value="P:nuclear-transcribed mRNA catabolic process, nonsense-mediated decay"/>
    <property type="evidence" value="ECO:0007669"/>
    <property type="project" value="TreeGrafter"/>
</dbReference>
<accession>A0A8J4D684</accession>
<dbReference type="EMBL" id="BNCP01000006">
    <property type="protein sequence ID" value="GIL74673.1"/>
    <property type="molecule type" value="Genomic_DNA"/>
</dbReference>
<dbReference type="Pfam" id="PF10374">
    <property type="entry name" value="EST1"/>
    <property type="match status" value="1"/>
</dbReference>
<comment type="caution">
    <text evidence="2">The sequence shown here is derived from an EMBL/GenBank/DDBJ whole genome shotgun (WGS) entry which is preliminary data.</text>
</comment>
<feature type="compositionally biased region" description="Polar residues" evidence="1">
    <location>
        <begin position="1015"/>
        <end position="1031"/>
    </location>
</feature>
<feature type="region of interest" description="Disordered" evidence="1">
    <location>
        <begin position="794"/>
        <end position="820"/>
    </location>
</feature>